<organism evidence="1 2">
    <name type="scientific">[Actinobacillus] rossii</name>
    <dbReference type="NCBI Taxonomy" id="123820"/>
    <lineage>
        <taxon>Bacteria</taxon>
        <taxon>Pseudomonadati</taxon>
        <taxon>Pseudomonadota</taxon>
        <taxon>Gammaproteobacteria</taxon>
        <taxon>Pasteurellales</taxon>
        <taxon>Pasteurellaceae</taxon>
    </lineage>
</organism>
<reference evidence="1 2" key="1">
    <citation type="submission" date="2018-06" db="EMBL/GenBank/DDBJ databases">
        <authorList>
            <consortium name="Pathogen Informatics"/>
            <person name="Doyle S."/>
        </authorList>
    </citation>
    <scope>NUCLEOTIDE SEQUENCE [LARGE SCALE GENOMIC DNA]</scope>
    <source>
        <strain evidence="1 2">NCTC10801</strain>
    </source>
</reference>
<dbReference type="Proteomes" id="UP000254649">
    <property type="component" value="Unassembled WGS sequence"/>
</dbReference>
<dbReference type="EMBL" id="UFRQ01000003">
    <property type="protein sequence ID" value="SUT90300.1"/>
    <property type="molecule type" value="Genomic_DNA"/>
</dbReference>
<accession>A0A380TSG2</accession>
<proteinExistence type="predicted"/>
<evidence type="ECO:0000313" key="2">
    <source>
        <dbReference type="Proteomes" id="UP000254649"/>
    </source>
</evidence>
<dbReference type="InterPro" id="IPR025157">
    <property type="entry name" value="Hemagglutinin_rpt"/>
</dbReference>
<name>A0A380TSG2_9PAST</name>
<evidence type="ECO:0000313" key="1">
    <source>
        <dbReference type="EMBL" id="SUT90300.1"/>
    </source>
</evidence>
<protein>
    <submittedName>
        <fullName evidence="1">Heme utilization or adhesion protein</fullName>
    </submittedName>
</protein>
<keyword evidence="2" id="KW-1185">Reference proteome</keyword>
<gene>
    <name evidence="1" type="ORF">NCTC10801_01189</name>
</gene>
<dbReference type="Pfam" id="PF13332">
    <property type="entry name" value="Fil_haemagg_2"/>
    <property type="match status" value="1"/>
</dbReference>
<dbReference type="AlphaFoldDB" id="A0A380TSG2"/>
<sequence>MVWFVNKEVSLPSGKTLTVLTPQVYLVARNLDVTAQGALISARAIVGNINGDIQNSGTIAGRNLTALSAKNIQNHGVVLGNTVNLNAEQRLVNLGGKIQALDSVTLIGGQGVEIASQTSHSANTDSAGNAFAHTHIDRQADIHAGGKLTVYSPKDVAVKAANLSADIIHIQGNQVEFGTVATHNKQHYNGDADNYYRLDQTQEVGSQLTAKNDVNILSENHTALRQAGVHSDKGTVVIGSVQGDVQIQEGRHQEQLSFGAKSTHHGTLQTITSVTKHDHHYDTAQGSAIDGNNILLQANNGNVSVQGSNVVAENRVFEEDFEKTSKSGLMGGGGLGFSVGSKKEKVEQDRTQESAVSSQVGSLKGHTTLQANNHYQQTGSVVTAVNGDVDILAKSANITAAHSDYESNYKYTMEQKGVTIALTGAVAAAIQR</sequence>
<dbReference type="GO" id="GO:0003824">
    <property type="term" value="F:catalytic activity"/>
    <property type="evidence" value="ECO:0007669"/>
    <property type="project" value="UniProtKB-ARBA"/>
</dbReference>